<comment type="caution">
    <text evidence="1">The sequence shown here is derived from an EMBL/GenBank/DDBJ whole genome shotgun (WGS) entry which is preliminary data.</text>
</comment>
<protein>
    <submittedName>
        <fullName evidence="1">Uncharacterized protein</fullName>
    </submittedName>
</protein>
<dbReference type="EMBL" id="LSRX01004141">
    <property type="protein sequence ID" value="OLP74183.1"/>
    <property type="molecule type" value="Genomic_DNA"/>
</dbReference>
<name>A0A1Q9BU08_SYMMI</name>
<dbReference type="AlphaFoldDB" id="A0A1Q9BU08"/>
<proteinExistence type="predicted"/>
<sequence length="57" mass="5983">MDMECKHPADTAEPPVPRAAASPAGMCTFRSANVVQAFAHGKDEDQPPVDFVSAVAL</sequence>
<evidence type="ECO:0000313" key="2">
    <source>
        <dbReference type="Proteomes" id="UP000186817"/>
    </source>
</evidence>
<gene>
    <name evidence="1" type="ORF">AK812_SmicGene46352</name>
</gene>
<feature type="non-terminal residue" evidence="1">
    <location>
        <position position="57"/>
    </location>
</feature>
<evidence type="ECO:0000313" key="1">
    <source>
        <dbReference type="EMBL" id="OLP74183.1"/>
    </source>
</evidence>
<keyword evidence="2" id="KW-1185">Reference proteome</keyword>
<reference evidence="1 2" key="1">
    <citation type="submission" date="2016-02" db="EMBL/GenBank/DDBJ databases">
        <title>Genome analysis of coral dinoflagellate symbionts highlights evolutionary adaptations to a symbiotic lifestyle.</title>
        <authorList>
            <person name="Aranda M."/>
            <person name="Li Y."/>
            <person name="Liew Y.J."/>
            <person name="Baumgarten S."/>
            <person name="Simakov O."/>
            <person name="Wilson M."/>
            <person name="Piel J."/>
            <person name="Ashoor H."/>
            <person name="Bougouffa S."/>
            <person name="Bajic V.B."/>
            <person name="Ryu T."/>
            <person name="Ravasi T."/>
            <person name="Bayer T."/>
            <person name="Micklem G."/>
            <person name="Kim H."/>
            <person name="Bhak J."/>
            <person name="Lajeunesse T.C."/>
            <person name="Voolstra C.R."/>
        </authorList>
    </citation>
    <scope>NUCLEOTIDE SEQUENCE [LARGE SCALE GENOMIC DNA]</scope>
    <source>
        <strain evidence="1 2">CCMP2467</strain>
    </source>
</reference>
<organism evidence="1 2">
    <name type="scientific">Symbiodinium microadriaticum</name>
    <name type="common">Dinoflagellate</name>
    <name type="synonym">Zooxanthella microadriatica</name>
    <dbReference type="NCBI Taxonomy" id="2951"/>
    <lineage>
        <taxon>Eukaryota</taxon>
        <taxon>Sar</taxon>
        <taxon>Alveolata</taxon>
        <taxon>Dinophyceae</taxon>
        <taxon>Suessiales</taxon>
        <taxon>Symbiodiniaceae</taxon>
        <taxon>Symbiodinium</taxon>
    </lineage>
</organism>
<accession>A0A1Q9BU08</accession>
<dbReference type="Proteomes" id="UP000186817">
    <property type="component" value="Unassembled WGS sequence"/>
</dbReference>